<accession>A0A1L0DBH8</accession>
<organism evidence="1 2">
    <name type="scientific">Sungouiella intermedia</name>
    <dbReference type="NCBI Taxonomy" id="45354"/>
    <lineage>
        <taxon>Eukaryota</taxon>
        <taxon>Fungi</taxon>
        <taxon>Dikarya</taxon>
        <taxon>Ascomycota</taxon>
        <taxon>Saccharomycotina</taxon>
        <taxon>Pichiomycetes</taxon>
        <taxon>Metschnikowiaceae</taxon>
        <taxon>Sungouiella</taxon>
    </lineage>
</organism>
<sequence>MNVIVNQIIFNIVSKRSQRMSRKVYSDQLRGVEVNVKAAGLTVKFDTFQTIALRKAEGDGITVERLKDDVVKKLYTTLKHKLEHVQKLRGEIS</sequence>
<dbReference type="EMBL" id="LT635764">
    <property type="protein sequence ID" value="SGZ49750.1"/>
    <property type="molecule type" value="Genomic_DNA"/>
</dbReference>
<evidence type="ECO:0000313" key="2">
    <source>
        <dbReference type="Proteomes" id="UP000182259"/>
    </source>
</evidence>
<gene>
    <name evidence="1" type="ORF">SAMEA4029009_CIC11G00000004984</name>
</gene>
<protein>
    <submittedName>
        <fullName evidence="1">CIC11C00000004984</fullName>
    </submittedName>
</protein>
<evidence type="ECO:0000313" key="1">
    <source>
        <dbReference type="EMBL" id="SGZ49750.1"/>
    </source>
</evidence>
<dbReference type="AlphaFoldDB" id="A0A1L0DBH8"/>
<name>A0A1L0DBH8_9ASCO</name>
<proteinExistence type="predicted"/>
<reference evidence="1 2" key="1">
    <citation type="submission" date="2016-10" db="EMBL/GenBank/DDBJ databases">
        <authorList>
            <person name="de Groot N.N."/>
        </authorList>
    </citation>
    <scope>NUCLEOTIDE SEQUENCE [LARGE SCALE GENOMIC DNA]</scope>
    <source>
        <strain evidence="1 2">PYCC 4715</strain>
    </source>
</reference>
<dbReference type="Proteomes" id="UP000182259">
    <property type="component" value="Chromosome I"/>
</dbReference>